<evidence type="ECO:0008006" key="3">
    <source>
        <dbReference type="Google" id="ProtNLM"/>
    </source>
</evidence>
<reference evidence="1 2" key="1">
    <citation type="submission" date="2020-05" db="EMBL/GenBank/DDBJ databases">
        <title>MicrobeNet Type strains.</title>
        <authorList>
            <person name="Nicholson A.C."/>
        </authorList>
    </citation>
    <scope>NUCLEOTIDE SEQUENCE [LARGE SCALE GENOMIC DNA]</scope>
    <source>
        <strain evidence="1 2">JCM 14282</strain>
    </source>
</reference>
<evidence type="ECO:0000313" key="2">
    <source>
        <dbReference type="Proteomes" id="UP000543598"/>
    </source>
</evidence>
<proteinExistence type="predicted"/>
<comment type="caution">
    <text evidence="1">The sequence shown here is derived from an EMBL/GenBank/DDBJ whole genome shotgun (WGS) entry which is preliminary data.</text>
</comment>
<sequence>MTQRPLPPVIGATENTLGALLAQTLRTSTIPSPRAWVYLNLAVGGAPASVIEATLQLDTDEIAELEKDLIAQGLLHAPRVLSAQGTAGLDTARALVSDATRSLTDGVSEEHEEIARQVLDTIRTNALKLLAR</sequence>
<dbReference type="AlphaFoldDB" id="A0A7Y2M0W4"/>
<dbReference type="EMBL" id="JABEMB010000010">
    <property type="protein sequence ID" value="NNH03964.1"/>
    <property type="molecule type" value="Genomic_DNA"/>
</dbReference>
<gene>
    <name evidence="1" type="ORF">HLA99_08895</name>
</gene>
<keyword evidence="2" id="KW-1185">Reference proteome</keyword>
<evidence type="ECO:0000313" key="1">
    <source>
        <dbReference type="EMBL" id="NNH03964.1"/>
    </source>
</evidence>
<name>A0A7Y2M0W4_9MICO</name>
<dbReference type="RefSeq" id="WP_167035714.1">
    <property type="nucleotide sequence ID" value="NZ_BAAANA010000002.1"/>
</dbReference>
<organism evidence="1 2">
    <name type="scientific">Microbacterium ulmi</name>
    <dbReference type="NCBI Taxonomy" id="179095"/>
    <lineage>
        <taxon>Bacteria</taxon>
        <taxon>Bacillati</taxon>
        <taxon>Actinomycetota</taxon>
        <taxon>Actinomycetes</taxon>
        <taxon>Micrococcales</taxon>
        <taxon>Microbacteriaceae</taxon>
        <taxon>Microbacterium</taxon>
    </lineage>
</organism>
<dbReference type="InterPro" id="IPR036388">
    <property type="entry name" value="WH-like_DNA-bd_sf"/>
</dbReference>
<protein>
    <recommendedName>
        <fullName evidence="3">MarR family transcriptional regulator</fullName>
    </recommendedName>
</protein>
<dbReference type="Proteomes" id="UP000543598">
    <property type="component" value="Unassembled WGS sequence"/>
</dbReference>
<dbReference type="Gene3D" id="1.10.10.10">
    <property type="entry name" value="Winged helix-like DNA-binding domain superfamily/Winged helix DNA-binding domain"/>
    <property type="match status" value="1"/>
</dbReference>
<accession>A0A7Y2M0W4</accession>